<name>A0AAD9LB69_9STRA</name>
<dbReference type="AlphaFoldDB" id="A0AAD9LB69"/>
<gene>
    <name evidence="1" type="ORF">P3T76_014488</name>
</gene>
<organism evidence="1 2">
    <name type="scientific">Phytophthora citrophthora</name>
    <dbReference type="NCBI Taxonomy" id="4793"/>
    <lineage>
        <taxon>Eukaryota</taxon>
        <taxon>Sar</taxon>
        <taxon>Stramenopiles</taxon>
        <taxon>Oomycota</taxon>
        <taxon>Peronosporomycetes</taxon>
        <taxon>Peronosporales</taxon>
        <taxon>Peronosporaceae</taxon>
        <taxon>Phytophthora</taxon>
    </lineage>
</organism>
<sequence length="129" mass="14920">MEDPDDAMATVPAGEMPIAVYPPLPPRSERELRMMQETTTRSAIIQGVETSRQVEALVQHSAAAHQRNAEQIGQVRFQQDRLAAQTSEYLQAQHDRQAALMEQQNEMQRQMDEHRRYLEEQYKILKDAE</sequence>
<reference evidence="1" key="1">
    <citation type="submission" date="2023-08" db="EMBL/GenBank/DDBJ databases">
        <title>Reference Genome Resource for the Citrus Pathogen Phytophthora citrophthora.</title>
        <authorList>
            <person name="Moller H."/>
            <person name="Coetzee B."/>
            <person name="Rose L.J."/>
            <person name="Van Niekerk J.M."/>
        </authorList>
    </citation>
    <scope>NUCLEOTIDE SEQUENCE</scope>
    <source>
        <strain evidence="1">STE-U-9442</strain>
    </source>
</reference>
<protein>
    <submittedName>
        <fullName evidence="1">Uncharacterized protein</fullName>
    </submittedName>
</protein>
<evidence type="ECO:0000313" key="2">
    <source>
        <dbReference type="Proteomes" id="UP001259832"/>
    </source>
</evidence>
<proteinExistence type="predicted"/>
<accession>A0AAD9LB69</accession>
<comment type="caution">
    <text evidence="1">The sequence shown here is derived from an EMBL/GenBank/DDBJ whole genome shotgun (WGS) entry which is preliminary data.</text>
</comment>
<keyword evidence="2" id="KW-1185">Reference proteome</keyword>
<dbReference type="Proteomes" id="UP001259832">
    <property type="component" value="Unassembled WGS sequence"/>
</dbReference>
<evidence type="ECO:0000313" key="1">
    <source>
        <dbReference type="EMBL" id="KAK1929991.1"/>
    </source>
</evidence>
<dbReference type="EMBL" id="JASMQC010000042">
    <property type="protein sequence ID" value="KAK1929991.1"/>
    <property type="molecule type" value="Genomic_DNA"/>
</dbReference>